<feature type="domain" description="SWIM-type" evidence="3">
    <location>
        <begin position="60"/>
        <end position="96"/>
    </location>
</feature>
<dbReference type="InterPro" id="IPR000330">
    <property type="entry name" value="SNF2_N"/>
</dbReference>
<organism evidence="6 7">
    <name type="scientific">Pseudoclavibacter helvolus</name>
    <dbReference type="NCBI Taxonomy" id="255205"/>
    <lineage>
        <taxon>Bacteria</taxon>
        <taxon>Bacillati</taxon>
        <taxon>Actinomycetota</taxon>
        <taxon>Actinomycetes</taxon>
        <taxon>Micrococcales</taxon>
        <taxon>Microbacteriaceae</taxon>
        <taxon>Pseudoclavibacter</taxon>
    </lineage>
</organism>
<dbReference type="GO" id="GO:0005524">
    <property type="term" value="F:ATP binding"/>
    <property type="evidence" value="ECO:0007669"/>
    <property type="project" value="InterPro"/>
</dbReference>
<dbReference type="AlphaFoldDB" id="A0A7W4URD2"/>
<keyword evidence="2" id="KW-0479">Metal-binding</keyword>
<dbReference type="PROSITE" id="PS51192">
    <property type="entry name" value="HELICASE_ATP_BIND_1"/>
    <property type="match status" value="1"/>
</dbReference>
<dbReference type="PROSITE" id="PS50966">
    <property type="entry name" value="ZF_SWIM"/>
    <property type="match status" value="1"/>
</dbReference>
<dbReference type="InterPro" id="IPR007527">
    <property type="entry name" value="Znf_SWIM"/>
</dbReference>
<dbReference type="Proteomes" id="UP000545286">
    <property type="component" value="Unassembled WGS sequence"/>
</dbReference>
<evidence type="ECO:0000259" key="4">
    <source>
        <dbReference type="PROSITE" id="PS51192"/>
    </source>
</evidence>
<dbReference type="PANTHER" id="PTHR10799">
    <property type="entry name" value="SNF2/RAD54 HELICASE FAMILY"/>
    <property type="match status" value="1"/>
</dbReference>
<keyword evidence="2" id="KW-0862">Zinc</keyword>
<dbReference type="GO" id="GO:0016787">
    <property type="term" value="F:hydrolase activity"/>
    <property type="evidence" value="ECO:0007669"/>
    <property type="project" value="UniProtKB-KW"/>
</dbReference>
<keyword evidence="6" id="KW-0347">Helicase</keyword>
<keyword evidence="2" id="KW-0863">Zinc-finger</keyword>
<dbReference type="CDD" id="cd18793">
    <property type="entry name" value="SF2_C_SNF"/>
    <property type="match status" value="1"/>
</dbReference>
<keyword evidence="6" id="KW-0547">Nucleotide-binding</keyword>
<dbReference type="InterPro" id="IPR027417">
    <property type="entry name" value="P-loop_NTPase"/>
</dbReference>
<feature type="domain" description="Helicase C-terminal" evidence="5">
    <location>
        <begin position="921"/>
        <end position="1092"/>
    </location>
</feature>
<dbReference type="EMBL" id="JACHWJ010000005">
    <property type="protein sequence ID" value="MBB2959229.1"/>
    <property type="molecule type" value="Genomic_DNA"/>
</dbReference>
<evidence type="ECO:0000313" key="6">
    <source>
        <dbReference type="EMBL" id="MBB2959229.1"/>
    </source>
</evidence>
<dbReference type="Gene3D" id="3.40.50.10810">
    <property type="entry name" value="Tandem AAA-ATPase domain"/>
    <property type="match status" value="1"/>
</dbReference>
<dbReference type="SMART" id="SM00487">
    <property type="entry name" value="DEXDc"/>
    <property type="match status" value="1"/>
</dbReference>
<keyword evidence="7" id="KW-1185">Reference proteome</keyword>
<evidence type="ECO:0000256" key="2">
    <source>
        <dbReference type="PROSITE-ProRule" id="PRU00325"/>
    </source>
</evidence>
<gene>
    <name evidence="6" type="ORF">FHX72_003381</name>
</gene>
<name>A0A7W4URD2_9MICO</name>
<evidence type="ECO:0000313" key="7">
    <source>
        <dbReference type="Proteomes" id="UP000545286"/>
    </source>
</evidence>
<evidence type="ECO:0000256" key="1">
    <source>
        <dbReference type="ARBA" id="ARBA00022801"/>
    </source>
</evidence>
<keyword evidence="6" id="KW-0067">ATP-binding</keyword>
<dbReference type="Gene3D" id="3.40.50.300">
    <property type="entry name" value="P-loop containing nucleotide triphosphate hydrolases"/>
    <property type="match status" value="1"/>
</dbReference>
<dbReference type="RefSeq" id="WP_183626505.1">
    <property type="nucleotide sequence ID" value="NZ_JACHWJ010000005.1"/>
</dbReference>
<sequence length="1106" mass="121989">MFFEFDSAAVEAFTSVPAAREGLELLRDSGLVVLGVEDIPYGVAVEAAAVDFESLTSVQIAVRLTELGDRLRCTADCSCRNVQPCAHLAAVLLSQTTDFGRPELYSDAIRARGSTPQPGNTDRLGSAFGRASTRTATNGITSSKPPWQKALDAALEGDAELGHATPHVALFVELHQERRRRNTWQYAPVRKDTYVAARPAVRGARDKWIKGNASWDRLNGLPLSGKQAALMAELLSAYSQSRQGDYYYVPPEWLPLDGAASRTLWSLLHELRASGIELISTAKQQRSIELSDSVAIARFDIVEARKRLRVLGEIEHAGETLASDAVRFIGDPPVGFAQVLKPGTAEETLCFARFEGALSSEAKTLFTRNEPLSIASADRDLFERDYLPLLRGIAEVHSSDRTYAVPKPQTPTLELLLDYDGDAAHLRWRWNRGRLGALRDETMEAQTHEAVRAAASAHPHLLFGPSGSLRWESVLGRVDAVVFTGEVLPALRKIAGLRIEESEAAPTYRVALERPVVDVTAQANGTDWFDLNFTVTVEGEEVIFSDVFAALSLEEPIFVLPSGIYFSLDGAEFDRLREVIEEARVLGDRPVERLRVSRYQVDLWQELVELGVVAASEAAWRETVAALSDTAVLELVEPPTTLDATLRDYQRLGMSWMHFLRTNGLGGILADEMGLGKTVQSIAMMELARAELGDAMPPFLVVAPTSVVSNWASECAKFAPGLRAVTISATEARRKSTLDEAIGDAHVVVTSYALFRLEFDSYQERHWSGLLLDEAQMIKNHTSRGYKCAKLLDTPFKLAITGTPLENNVLELWSLVSLVCPGLLGGLTHFTEFFRQPIERDRDSAKLATLKRRLRPFLLRRTKELVAGDLPPKREQVLELDLLPAHRRLYDRRLQRERQKVLGLVDDVDSNRFQIFRSLTMLRQLALDAELVEETSAPSAKLEALAVLLGDAVSEGHKVIVFSQFTRFLSKAKDQAAAAGVPVAYLDGSTPNRGNVIDEFRSGSASVFFISLKAGGFGLNLTEADYVILLDPWWNPATEAQAIDRTHRIGQTRSVMIYRLVARDTIESKVMALKAQKSALFADVLDGDSSETGTTLSAEDIRELLA</sequence>
<evidence type="ECO:0000259" key="3">
    <source>
        <dbReference type="PROSITE" id="PS50966"/>
    </source>
</evidence>
<keyword evidence="1" id="KW-0378">Hydrolase</keyword>
<dbReference type="SMART" id="SM00490">
    <property type="entry name" value="HELICc"/>
    <property type="match status" value="1"/>
</dbReference>
<dbReference type="InterPro" id="IPR038718">
    <property type="entry name" value="SNF2-like_sf"/>
</dbReference>
<dbReference type="SUPFAM" id="SSF52540">
    <property type="entry name" value="P-loop containing nucleoside triphosphate hydrolases"/>
    <property type="match status" value="2"/>
</dbReference>
<feature type="domain" description="Helicase ATP-binding" evidence="4">
    <location>
        <begin position="658"/>
        <end position="822"/>
    </location>
</feature>
<protein>
    <submittedName>
        <fullName evidence="6">Superfamily II DNA or RNA helicase</fullName>
    </submittedName>
</protein>
<comment type="caution">
    <text evidence="6">The sequence shown here is derived from an EMBL/GenBank/DDBJ whole genome shotgun (WGS) entry which is preliminary data.</text>
</comment>
<accession>A0A7W4URD2</accession>
<dbReference type="GO" id="GO:0008270">
    <property type="term" value="F:zinc ion binding"/>
    <property type="evidence" value="ECO:0007669"/>
    <property type="project" value="UniProtKB-KW"/>
</dbReference>
<dbReference type="Pfam" id="PF00271">
    <property type="entry name" value="Helicase_C"/>
    <property type="match status" value="1"/>
</dbReference>
<dbReference type="InterPro" id="IPR001650">
    <property type="entry name" value="Helicase_C-like"/>
</dbReference>
<dbReference type="Pfam" id="PF04434">
    <property type="entry name" value="SWIM"/>
    <property type="match status" value="1"/>
</dbReference>
<dbReference type="Pfam" id="PF00176">
    <property type="entry name" value="SNF2-rel_dom"/>
    <property type="match status" value="1"/>
</dbReference>
<proteinExistence type="predicted"/>
<dbReference type="InterPro" id="IPR049730">
    <property type="entry name" value="SNF2/RAD54-like_C"/>
</dbReference>
<evidence type="ECO:0000259" key="5">
    <source>
        <dbReference type="PROSITE" id="PS51194"/>
    </source>
</evidence>
<dbReference type="InterPro" id="IPR014001">
    <property type="entry name" value="Helicase_ATP-bd"/>
</dbReference>
<reference evidence="6 7" key="1">
    <citation type="submission" date="2020-08" db="EMBL/GenBank/DDBJ databases">
        <title>Sequencing the genomes of 1000 actinobacteria strains.</title>
        <authorList>
            <person name="Klenk H.-P."/>
        </authorList>
    </citation>
    <scope>NUCLEOTIDE SEQUENCE [LARGE SCALE GENOMIC DNA]</scope>
    <source>
        <strain evidence="6 7">DSM 20419</strain>
    </source>
</reference>
<dbReference type="GO" id="GO:0004386">
    <property type="term" value="F:helicase activity"/>
    <property type="evidence" value="ECO:0007669"/>
    <property type="project" value="UniProtKB-KW"/>
</dbReference>
<dbReference type="PROSITE" id="PS51194">
    <property type="entry name" value="HELICASE_CTER"/>
    <property type="match status" value="1"/>
</dbReference>